<dbReference type="InterPro" id="IPR028082">
    <property type="entry name" value="Peripla_BP_I"/>
</dbReference>
<evidence type="ECO:0000313" key="6">
    <source>
        <dbReference type="Proteomes" id="UP000642571"/>
    </source>
</evidence>
<dbReference type="SUPFAM" id="SSF47413">
    <property type="entry name" value="lambda repressor-like DNA-binding domains"/>
    <property type="match status" value="1"/>
</dbReference>
<keyword evidence="2" id="KW-0238">DNA-binding</keyword>
<evidence type="ECO:0000313" key="5">
    <source>
        <dbReference type="EMBL" id="GGD12984.1"/>
    </source>
</evidence>
<dbReference type="SUPFAM" id="SSF53822">
    <property type="entry name" value="Periplasmic binding protein-like I"/>
    <property type="match status" value="1"/>
</dbReference>
<dbReference type="InterPro" id="IPR010982">
    <property type="entry name" value="Lambda_DNA-bd_dom_sf"/>
</dbReference>
<dbReference type="Proteomes" id="UP000642571">
    <property type="component" value="Unassembled WGS sequence"/>
</dbReference>
<comment type="caution">
    <text evidence="5">The sequence shown here is derived from an EMBL/GenBank/DDBJ whole genome shotgun (WGS) entry which is preliminary data.</text>
</comment>
<reference evidence="6" key="1">
    <citation type="journal article" date="2019" name="Int. J. Syst. Evol. Microbiol.">
        <title>The Global Catalogue of Microorganisms (GCM) 10K type strain sequencing project: providing services to taxonomists for standard genome sequencing and annotation.</title>
        <authorList>
            <consortium name="The Broad Institute Genomics Platform"/>
            <consortium name="The Broad Institute Genome Sequencing Center for Infectious Disease"/>
            <person name="Wu L."/>
            <person name="Ma J."/>
        </authorList>
    </citation>
    <scope>NUCLEOTIDE SEQUENCE [LARGE SCALE GENOMIC DNA]</scope>
    <source>
        <strain evidence="6">CGMCC 1.15353</strain>
    </source>
</reference>
<name>A0ABQ1Q501_9BACI</name>
<accession>A0ABQ1Q501</accession>
<protein>
    <submittedName>
        <fullName evidence="5">LacI family transcriptional regulator</fullName>
    </submittedName>
</protein>
<dbReference type="SMART" id="SM00354">
    <property type="entry name" value="HTH_LACI"/>
    <property type="match status" value="1"/>
</dbReference>
<dbReference type="Pfam" id="PF00356">
    <property type="entry name" value="LacI"/>
    <property type="match status" value="1"/>
</dbReference>
<dbReference type="PANTHER" id="PTHR30146:SF149">
    <property type="entry name" value="HTH-TYPE TRANSCRIPTIONAL REGULATOR EBGR"/>
    <property type="match status" value="1"/>
</dbReference>
<dbReference type="RefSeq" id="WP_188653459.1">
    <property type="nucleotide sequence ID" value="NZ_BMIN01000008.1"/>
</dbReference>
<keyword evidence="1" id="KW-0805">Transcription regulation</keyword>
<dbReference type="Gene3D" id="1.10.260.40">
    <property type="entry name" value="lambda repressor-like DNA-binding domains"/>
    <property type="match status" value="1"/>
</dbReference>
<evidence type="ECO:0000256" key="3">
    <source>
        <dbReference type="ARBA" id="ARBA00023163"/>
    </source>
</evidence>
<organism evidence="5 6">
    <name type="scientific">Pontibacillus salipaludis</name>
    <dbReference type="NCBI Taxonomy" id="1697394"/>
    <lineage>
        <taxon>Bacteria</taxon>
        <taxon>Bacillati</taxon>
        <taxon>Bacillota</taxon>
        <taxon>Bacilli</taxon>
        <taxon>Bacillales</taxon>
        <taxon>Bacillaceae</taxon>
        <taxon>Pontibacillus</taxon>
    </lineage>
</organism>
<dbReference type="PRINTS" id="PR00036">
    <property type="entry name" value="HTHLACI"/>
</dbReference>
<dbReference type="PANTHER" id="PTHR30146">
    <property type="entry name" value="LACI-RELATED TRANSCRIPTIONAL REPRESSOR"/>
    <property type="match status" value="1"/>
</dbReference>
<dbReference type="PROSITE" id="PS50932">
    <property type="entry name" value="HTH_LACI_2"/>
    <property type="match status" value="1"/>
</dbReference>
<dbReference type="PROSITE" id="PS00356">
    <property type="entry name" value="HTH_LACI_1"/>
    <property type="match status" value="1"/>
</dbReference>
<gene>
    <name evidence="5" type="primary">galR</name>
    <name evidence="5" type="ORF">GCM10011389_20710</name>
</gene>
<dbReference type="CDD" id="cd01544">
    <property type="entry name" value="PBP1_GalR"/>
    <property type="match status" value="1"/>
</dbReference>
<dbReference type="Pfam" id="PF13377">
    <property type="entry name" value="Peripla_BP_3"/>
    <property type="match status" value="1"/>
</dbReference>
<evidence type="ECO:0000256" key="1">
    <source>
        <dbReference type="ARBA" id="ARBA00023015"/>
    </source>
</evidence>
<dbReference type="InterPro" id="IPR046335">
    <property type="entry name" value="LacI/GalR-like_sensor"/>
</dbReference>
<proteinExistence type="predicted"/>
<feature type="domain" description="HTH lacI-type" evidence="4">
    <location>
        <begin position="2"/>
        <end position="48"/>
    </location>
</feature>
<dbReference type="InterPro" id="IPR000843">
    <property type="entry name" value="HTH_LacI"/>
</dbReference>
<evidence type="ECO:0000256" key="2">
    <source>
        <dbReference type="ARBA" id="ARBA00023125"/>
    </source>
</evidence>
<sequence>MATIKDIAEKVGVSLATVSRVLNYDTSLSVADDTKKRIFEVAEELSYKKKKRTNTSSPKIGLVHWYTEQEELDDLYYMSIRLGIEEKSQQRGLHLLKFFQNDYDQISKEELQGIIALGKFSDQDVQQLEKITKNIVFVDCDPNRDQFDRVVVDFEKATENVLEHFIHTNHQTIGYIGGRELVRGGTDWIDDPRERTFKRYLEAKGLFAPEHVYVGSFSVDDGYRLMQEAIDSDHELPTAFFVGNDSMAIGSLRALHENKIEVPEQVSIIGVNDISVSKYMYPPLSTVKVYTEIMGETAVDLLSERLSGRTVAKKVVLAAKLKVRQSSKK</sequence>
<dbReference type="EMBL" id="BMIN01000008">
    <property type="protein sequence ID" value="GGD12984.1"/>
    <property type="molecule type" value="Genomic_DNA"/>
</dbReference>
<evidence type="ECO:0000259" key="4">
    <source>
        <dbReference type="PROSITE" id="PS50932"/>
    </source>
</evidence>
<keyword evidence="3" id="KW-0804">Transcription</keyword>
<dbReference type="Gene3D" id="3.40.50.2300">
    <property type="match status" value="2"/>
</dbReference>
<dbReference type="CDD" id="cd01392">
    <property type="entry name" value="HTH_LacI"/>
    <property type="match status" value="1"/>
</dbReference>
<keyword evidence="6" id="KW-1185">Reference proteome</keyword>